<dbReference type="Pfam" id="PF08264">
    <property type="entry name" value="Anticodon_1"/>
    <property type="match status" value="1"/>
</dbReference>
<dbReference type="Proteomes" id="UP000505355">
    <property type="component" value="Chromosome"/>
</dbReference>
<dbReference type="AlphaFoldDB" id="A0A7D4TXJ3"/>
<dbReference type="GO" id="GO:0006428">
    <property type="term" value="P:isoleucyl-tRNA aminoacylation"/>
    <property type="evidence" value="ECO:0007669"/>
    <property type="project" value="UniProtKB-UniRule"/>
</dbReference>
<evidence type="ECO:0000313" key="18">
    <source>
        <dbReference type="EMBL" id="QKJ32415.1"/>
    </source>
</evidence>
<dbReference type="GO" id="GO:0005737">
    <property type="term" value="C:cytoplasm"/>
    <property type="evidence" value="ECO:0007669"/>
    <property type="project" value="UniProtKB-SubCell"/>
</dbReference>
<keyword evidence="7 15" id="KW-0479">Metal-binding</keyword>
<dbReference type="InterPro" id="IPR033709">
    <property type="entry name" value="Anticodon_Ile_ABEc"/>
</dbReference>
<keyword evidence="12 15" id="KW-0030">Aminoacyl-tRNA synthetase</keyword>
<evidence type="ECO:0000256" key="13">
    <source>
        <dbReference type="ARBA" id="ARBA00025217"/>
    </source>
</evidence>
<protein>
    <recommendedName>
        <fullName evidence="15">Isoleucine--tRNA ligase</fullName>
        <ecNumber evidence="15">6.1.1.5</ecNumber>
    </recommendedName>
    <alternativeName>
        <fullName evidence="15">Isoleucyl-tRNA synthetase</fullName>
        <shortName evidence="15">IleRS</shortName>
    </alternativeName>
</protein>
<dbReference type="GO" id="GO:0008270">
    <property type="term" value="F:zinc ion binding"/>
    <property type="evidence" value="ECO:0007669"/>
    <property type="project" value="UniProtKB-UniRule"/>
</dbReference>
<dbReference type="SUPFAM" id="SSF47323">
    <property type="entry name" value="Anticodon-binding domain of a subclass of class I aminoacyl-tRNA synthetases"/>
    <property type="match status" value="1"/>
</dbReference>
<evidence type="ECO:0000256" key="4">
    <source>
        <dbReference type="ARBA" id="ARBA00011245"/>
    </source>
</evidence>
<evidence type="ECO:0000256" key="12">
    <source>
        <dbReference type="ARBA" id="ARBA00023146"/>
    </source>
</evidence>
<feature type="binding site" evidence="15">
    <location>
        <position position="683"/>
    </location>
    <ligand>
        <name>ATP</name>
        <dbReference type="ChEBI" id="CHEBI:30616"/>
    </ligand>
</feature>
<keyword evidence="11 15" id="KW-0648">Protein biosynthesis</keyword>
<keyword evidence="8 15" id="KW-0547">Nucleotide-binding</keyword>
<evidence type="ECO:0000256" key="6">
    <source>
        <dbReference type="ARBA" id="ARBA00022598"/>
    </source>
</evidence>
<dbReference type="FunFam" id="3.40.50.620:FF:000063">
    <property type="entry name" value="Isoleucine--tRNA ligase"/>
    <property type="match status" value="1"/>
</dbReference>
<reference evidence="18 19" key="1">
    <citation type="submission" date="2020-05" db="EMBL/GenBank/DDBJ databases">
        <title>Mucilaginibacter mali sp. nov.</title>
        <authorList>
            <person name="Kim H.S."/>
            <person name="Lee K.C."/>
            <person name="Suh M.K."/>
            <person name="Kim J.-S."/>
            <person name="Han K.-I."/>
            <person name="Eom M.K."/>
            <person name="Shin Y.K."/>
            <person name="Lee J.-S."/>
        </authorList>
    </citation>
    <scope>NUCLEOTIDE SEQUENCE [LARGE SCALE GENOMIC DNA]</scope>
    <source>
        <strain evidence="18 19">G2-14</strain>
    </source>
</reference>
<sequence length="1148" mass="131495">MYKEYKQLNLSQTGKDVLEFWQQNNIFEKSISSRPATNPYTFYEGPPSANGMPGIHHVMARAIKDIFCRYKTLKGYQVKRKGGWDTHGLPIELAVEKSLGITKDDIGKKISIEDYNDACRKEVMRYTDVWNDLTEKMGYWVDLQNPYITYKNEYIESLWWILKELYKKGWLYKGYTVQPYSPKSGTGLSSHELNQPGTYKMVKDTTIVAQFHLKNDQQHPLMPTLFESADEDTVILAWTTTPWTLPSNCALAVGENIDYVKIATFNPYTFQPVSVVLAKVLVPKYFKAEGENASFADYKEGDKVIPWTVKAEFKGSALVDLRYHQLMPYVTNAELEAKAFRVIPADFVTTEDGTGIVHTASVFGADDFRACKENDVPSVMVLDETGKEVPLVNKQGKFVDEVTDFAGYYVKEEYYTKEEREAPGFKATDVLISIKLKTDNKAFDVKKYEHSYPHSWRTDEPILYYPLDSWFIKTTAVKDKLVELNKTINWKPESTGTGRFGNWLENLVDWNLSRSRYWGTPLPIWREENGSEEKCIGSIEELNKEIEQSIAAGFMPAGFKLEDMHRPYVDDVVLTSANGNKMFREPDLIDVWFDSGAMPYAQWHFPFENKEQFTDAYPADFIAEGVDQTRGWFFTLHAIAVMLSEASDEVKAVNSLVGNKGVAFKNVVSNGLVLDKNGNKMSKRLGNAVEPFETIEKYGADAARWYMISNASPWDNLKFNIEGLDEVRRKFFGTLYNTYSFFALYANIDKFNYSEAEIKILKRPQIDQWIISMLNTLSKDVDAYYKDFEPTKAARAIQEFVDEHLSNWYVRLCRRRFWRSDIPSDKLSAYQTLYTCLITVSKLMSPIAPFFADQLYKDLNSVTKKEAFESVHLTSFPIYEIPNRKRNPLINGAIKEKMQLAQEISSLILSIRKKVGINVRQPLSKVLIPVLSKKREAQIHEVKELILSETNIKDIWFIHSTSGLIKKKVKANFKILGPKVGKNMKPIVEVINNLSQQQIEILEHKKKLKIEFKVDEEISPIPLFSDFMLLRSDVEIIAEDVPGWQVANLGKLTVALDVTLTNELKQEGTSRELINRVQNLRKNSGFEVTDRINVTLGNAEHIREAVTNNLSYICAEILADTILFNNTLTEGEKTEIDGIEIVIVINKI</sequence>
<dbReference type="GO" id="GO:0002161">
    <property type="term" value="F:aminoacyl-tRNA deacylase activity"/>
    <property type="evidence" value="ECO:0007669"/>
    <property type="project" value="InterPro"/>
</dbReference>
<dbReference type="GO" id="GO:0000049">
    <property type="term" value="F:tRNA binding"/>
    <property type="evidence" value="ECO:0007669"/>
    <property type="project" value="InterPro"/>
</dbReference>
<dbReference type="InterPro" id="IPR002300">
    <property type="entry name" value="aa-tRNA-synth_Ia"/>
</dbReference>
<feature type="domain" description="Methionyl/Valyl/Leucyl/Isoleucyl-tRNA synthetase anticodon-binding" evidence="17">
    <location>
        <begin position="767"/>
        <end position="926"/>
    </location>
</feature>
<dbReference type="SUPFAM" id="SSF50677">
    <property type="entry name" value="ValRS/IleRS/LeuRS editing domain"/>
    <property type="match status" value="1"/>
</dbReference>
<dbReference type="NCBIfam" id="TIGR00392">
    <property type="entry name" value="ileS"/>
    <property type="match status" value="1"/>
</dbReference>
<evidence type="ECO:0000256" key="15">
    <source>
        <dbReference type="HAMAP-Rule" id="MF_02003"/>
    </source>
</evidence>
<dbReference type="PRINTS" id="PR00984">
    <property type="entry name" value="TRNASYNTHILE"/>
</dbReference>
<evidence type="ECO:0000259" key="17">
    <source>
        <dbReference type="Pfam" id="PF08264"/>
    </source>
</evidence>
<dbReference type="Pfam" id="PF00133">
    <property type="entry name" value="tRNA-synt_1"/>
    <property type="match status" value="1"/>
</dbReference>
<dbReference type="Pfam" id="PF19302">
    <property type="entry name" value="DUF5915"/>
    <property type="match status" value="1"/>
</dbReference>
<feature type="short sequence motif" description="'HIGH' region" evidence="15">
    <location>
        <begin position="47"/>
        <end position="57"/>
    </location>
</feature>
<comment type="cofactor">
    <cofactor evidence="1 15">
        <name>Zn(2+)</name>
        <dbReference type="ChEBI" id="CHEBI:29105"/>
    </cofactor>
</comment>
<evidence type="ECO:0000256" key="7">
    <source>
        <dbReference type="ARBA" id="ARBA00022723"/>
    </source>
</evidence>
<keyword evidence="6 15" id="KW-0436">Ligase</keyword>
<evidence type="ECO:0000256" key="11">
    <source>
        <dbReference type="ARBA" id="ARBA00022917"/>
    </source>
</evidence>
<dbReference type="HAMAP" id="MF_02003">
    <property type="entry name" value="Ile_tRNA_synth_type2"/>
    <property type="match status" value="1"/>
</dbReference>
<dbReference type="CDD" id="cd00818">
    <property type="entry name" value="IleRS_core"/>
    <property type="match status" value="1"/>
</dbReference>
<comment type="subcellular location">
    <subcellularLocation>
        <location evidence="2 15">Cytoplasm</location>
    </subcellularLocation>
</comment>
<dbReference type="RefSeq" id="WP_173417065.1">
    <property type="nucleotide sequence ID" value="NZ_CP054139.1"/>
</dbReference>
<evidence type="ECO:0000256" key="9">
    <source>
        <dbReference type="ARBA" id="ARBA00022833"/>
    </source>
</evidence>
<evidence type="ECO:0000256" key="1">
    <source>
        <dbReference type="ARBA" id="ARBA00001947"/>
    </source>
</evidence>
<evidence type="ECO:0000313" key="19">
    <source>
        <dbReference type="Proteomes" id="UP000505355"/>
    </source>
</evidence>
<dbReference type="GO" id="GO:0005524">
    <property type="term" value="F:ATP binding"/>
    <property type="evidence" value="ECO:0007669"/>
    <property type="project" value="UniProtKB-UniRule"/>
</dbReference>
<accession>A0A7D4TXJ3</accession>
<evidence type="ECO:0000256" key="3">
    <source>
        <dbReference type="ARBA" id="ARBA00007078"/>
    </source>
</evidence>
<evidence type="ECO:0000256" key="10">
    <source>
        <dbReference type="ARBA" id="ARBA00022840"/>
    </source>
</evidence>
<keyword evidence="5 15" id="KW-0963">Cytoplasm</keyword>
<evidence type="ECO:0000256" key="14">
    <source>
        <dbReference type="ARBA" id="ARBA00048359"/>
    </source>
</evidence>
<dbReference type="EMBL" id="CP054139">
    <property type="protein sequence ID" value="QKJ32415.1"/>
    <property type="molecule type" value="Genomic_DNA"/>
</dbReference>
<feature type="domain" description="Aminoacyl-tRNA synthetase class Ia" evidence="16">
    <location>
        <begin position="17"/>
        <end position="717"/>
    </location>
</feature>
<dbReference type="InterPro" id="IPR009008">
    <property type="entry name" value="Val/Leu/Ile-tRNA-synth_edit"/>
</dbReference>
<dbReference type="InterPro" id="IPR023586">
    <property type="entry name" value="Ile-tRNA-ligase_type2"/>
</dbReference>
<keyword evidence="19" id="KW-1185">Reference proteome</keyword>
<evidence type="ECO:0000259" key="16">
    <source>
        <dbReference type="Pfam" id="PF00133"/>
    </source>
</evidence>
<dbReference type="Gene3D" id="3.40.50.620">
    <property type="entry name" value="HUPs"/>
    <property type="match status" value="2"/>
</dbReference>
<comment type="similarity">
    <text evidence="3 15">Belongs to the class-I aminoacyl-tRNA synthetase family. IleS type 2 subfamily.</text>
</comment>
<evidence type="ECO:0000256" key="8">
    <source>
        <dbReference type="ARBA" id="ARBA00022741"/>
    </source>
</evidence>
<feature type="short sequence motif" description="'KMSKS' region" evidence="15">
    <location>
        <begin position="680"/>
        <end position="684"/>
    </location>
</feature>
<proteinExistence type="inferred from homology"/>
<comment type="catalytic activity">
    <reaction evidence="14 15">
        <text>tRNA(Ile) + L-isoleucine + ATP = L-isoleucyl-tRNA(Ile) + AMP + diphosphate</text>
        <dbReference type="Rhea" id="RHEA:11060"/>
        <dbReference type="Rhea" id="RHEA-COMP:9666"/>
        <dbReference type="Rhea" id="RHEA-COMP:9695"/>
        <dbReference type="ChEBI" id="CHEBI:30616"/>
        <dbReference type="ChEBI" id="CHEBI:33019"/>
        <dbReference type="ChEBI" id="CHEBI:58045"/>
        <dbReference type="ChEBI" id="CHEBI:78442"/>
        <dbReference type="ChEBI" id="CHEBI:78528"/>
        <dbReference type="ChEBI" id="CHEBI:456215"/>
        <dbReference type="EC" id="6.1.1.5"/>
    </reaction>
</comment>
<dbReference type="CDD" id="cd07961">
    <property type="entry name" value="Anticodon_Ia_Ile_ABEc"/>
    <property type="match status" value="1"/>
</dbReference>
<organism evidence="18 19">
    <name type="scientific">Mucilaginibacter mali</name>
    <dbReference type="NCBI Taxonomy" id="2740462"/>
    <lineage>
        <taxon>Bacteria</taxon>
        <taxon>Pseudomonadati</taxon>
        <taxon>Bacteroidota</taxon>
        <taxon>Sphingobacteriia</taxon>
        <taxon>Sphingobacteriales</taxon>
        <taxon>Sphingobacteriaceae</taxon>
        <taxon>Mucilaginibacter</taxon>
    </lineage>
</organism>
<comment type="subunit">
    <text evidence="4 15">Monomer.</text>
</comment>
<keyword evidence="9 15" id="KW-0862">Zinc</keyword>
<dbReference type="InterPro" id="IPR013155">
    <property type="entry name" value="M/V/L/I-tRNA-synth_anticd-bd"/>
</dbReference>
<dbReference type="SUPFAM" id="SSF52374">
    <property type="entry name" value="Nucleotidylyl transferase"/>
    <property type="match status" value="1"/>
</dbReference>
<dbReference type="InterPro" id="IPR014729">
    <property type="entry name" value="Rossmann-like_a/b/a_fold"/>
</dbReference>
<gene>
    <name evidence="15" type="primary">ileS</name>
    <name evidence="18" type="ORF">HQ865_22505</name>
</gene>
<dbReference type="EC" id="6.1.1.5" evidence="15"/>
<dbReference type="InterPro" id="IPR002301">
    <property type="entry name" value="Ile-tRNA-ligase"/>
</dbReference>
<dbReference type="Gene3D" id="1.10.730.10">
    <property type="entry name" value="Isoleucyl-tRNA Synthetase, Domain 1"/>
    <property type="match status" value="1"/>
</dbReference>
<keyword evidence="10 15" id="KW-0067">ATP-binding</keyword>
<evidence type="ECO:0000256" key="2">
    <source>
        <dbReference type="ARBA" id="ARBA00004496"/>
    </source>
</evidence>
<dbReference type="GO" id="GO:0004822">
    <property type="term" value="F:isoleucine-tRNA ligase activity"/>
    <property type="evidence" value="ECO:0007669"/>
    <property type="project" value="UniProtKB-UniRule"/>
</dbReference>
<comment type="function">
    <text evidence="13 15">Catalyzes the attachment of isoleucine to tRNA(Ile). As IleRS can inadvertently accommodate and process structurally similar amino acids such as valine, to avoid such errors it has two additional distinct tRNA(Ile)-dependent editing activities. One activity is designated as 'pretransfer' editing and involves the hydrolysis of activated Val-AMP. The other activity is designated 'posttransfer' editing and involves deacylation of mischarged Val-tRNA(Ile).</text>
</comment>
<dbReference type="InterPro" id="IPR009080">
    <property type="entry name" value="tRNAsynth_Ia_anticodon-bd"/>
</dbReference>
<name>A0A7D4TXJ3_9SPHI</name>
<dbReference type="KEGG" id="mmab:HQ865_22505"/>
<dbReference type="PANTHER" id="PTHR42780:SF1">
    <property type="entry name" value="ISOLEUCINE--TRNA LIGASE, CYTOPLASMIC"/>
    <property type="match status" value="1"/>
</dbReference>
<evidence type="ECO:0000256" key="5">
    <source>
        <dbReference type="ARBA" id="ARBA00022490"/>
    </source>
</evidence>
<comment type="domain">
    <text evidence="15">IleRS has two distinct active sites: one for aminoacylation and one for editing. The misactivated valine is translocated from the active site to the editing site, which sterically excludes the correctly activated isoleucine. The single editing site contains two valyl binding pockets, one specific for each substrate (Val-AMP or Val-tRNA(Ile)).</text>
</comment>
<dbReference type="PANTHER" id="PTHR42780">
    <property type="entry name" value="SOLEUCYL-TRNA SYNTHETASE"/>
    <property type="match status" value="1"/>
</dbReference>